<evidence type="ECO:0000256" key="1">
    <source>
        <dbReference type="SAM" id="MobiDB-lite"/>
    </source>
</evidence>
<gene>
    <name evidence="2" type="ORF">HK097_002683</name>
</gene>
<feature type="compositionally biased region" description="Polar residues" evidence="1">
    <location>
        <begin position="163"/>
        <end position="179"/>
    </location>
</feature>
<evidence type="ECO:0000313" key="2">
    <source>
        <dbReference type="EMBL" id="KAJ3054097.1"/>
    </source>
</evidence>
<name>A0AAD5SGD4_9FUNG</name>
<dbReference type="EMBL" id="JADGJD010000159">
    <property type="protein sequence ID" value="KAJ3054097.1"/>
    <property type="molecule type" value="Genomic_DNA"/>
</dbReference>
<dbReference type="AlphaFoldDB" id="A0AAD5SGD4"/>
<comment type="caution">
    <text evidence="2">The sequence shown here is derived from an EMBL/GenBank/DDBJ whole genome shotgun (WGS) entry which is preliminary data.</text>
</comment>
<dbReference type="Proteomes" id="UP001212841">
    <property type="component" value="Unassembled WGS sequence"/>
</dbReference>
<keyword evidence="3" id="KW-1185">Reference proteome</keyword>
<accession>A0AAD5SGD4</accession>
<proteinExistence type="predicted"/>
<dbReference type="InterPro" id="IPR036322">
    <property type="entry name" value="WD40_repeat_dom_sf"/>
</dbReference>
<sequence>MAEALHFNNGASLEKRKQVQPGLANSFFYPAAKRIKQEENGHGYSPSPDLYSHLSESPPHASAPVENLFAGPVSPDEEHSKPIPVKFEAELEAISSDDDEDGLVEEGEELAKGKVVVPPIHPLQDCLAALGLLGHSSSGPPPAWLIRQPVDKPASLWTGGDQDATTRQPSSIKLTKSSTIPPKSGSAINTVSAAVLDVITPTASYELVGGSINGEVVFFGETPVHIDTKGGPIISLIVHTLIPYQPKIIITGDSNGNVTFVSRDQILTRKSIGAPITCLCVHTDQVGSKQVIAADATGVLTAFTRHDHVWRAKVGGHRALNPPSKTYPSLHTQPNPSIRCITPCTWPRQDGGTTSTILVCDGSPCVYVVVGGRIVETLNAPCVMNATCTGFFCQSVRTQINLGISSSEQILFGGTDGCVYLLDQYKFHLYAKTDHVITTMHTCKSNEKDGPDLLIVGSLSAFLYIFSEGNVSATQP</sequence>
<feature type="region of interest" description="Disordered" evidence="1">
    <location>
        <begin position="155"/>
        <end position="179"/>
    </location>
</feature>
<dbReference type="SUPFAM" id="SSF50978">
    <property type="entry name" value="WD40 repeat-like"/>
    <property type="match status" value="1"/>
</dbReference>
<reference evidence="2" key="1">
    <citation type="submission" date="2020-05" db="EMBL/GenBank/DDBJ databases">
        <title>Phylogenomic resolution of chytrid fungi.</title>
        <authorList>
            <person name="Stajich J.E."/>
            <person name="Amses K."/>
            <person name="Simmons R."/>
            <person name="Seto K."/>
            <person name="Myers J."/>
            <person name="Bonds A."/>
            <person name="Quandt C.A."/>
            <person name="Barry K."/>
            <person name="Liu P."/>
            <person name="Grigoriev I."/>
            <person name="Longcore J.E."/>
            <person name="James T.Y."/>
        </authorList>
    </citation>
    <scope>NUCLEOTIDE SEQUENCE</scope>
    <source>
        <strain evidence="2">JEL0318</strain>
    </source>
</reference>
<protein>
    <submittedName>
        <fullName evidence="2">Uncharacterized protein</fullName>
    </submittedName>
</protein>
<evidence type="ECO:0000313" key="3">
    <source>
        <dbReference type="Proteomes" id="UP001212841"/>
    </source>
</evidence>
<organism evidence="2 3">
    <name type="scientific">Rhizophlyctis rosea</name>
    <dbReference type="NCBI Taxonomy" id="64517"/>
    <lineage>
        <taxon>Eukaryota</taxon>
        <taxon>Fungi</taxon>
        <taxon>Fungi incertae sedis</taxon>
        <taxon>Chytridiomycota</taxon>
        <taxon>Chytridiomycota incertae sedis</taxon>
        <taxon>Chytridiomycetes</taxon>
        <taxon>Rhizophlyctidales</taxon>
        <taxon>Rhizophlyctidaceae</taxon>
        <taxon>Rhizophlyctis</taxon>
    </lineage>
</organism>
<feature type="region of interest" description="Disordered" evidence="1">
    <location>
        <begin position="38"/>
        <end position="80"/>
    </location>
</feature>